<dbReference type="PROSITE" id="PS51104">
    <property type="entry name" value="PTS_EIIC_TYPE_2"/>
    <property type="match status" value="1"/>
</dbReference>
<dbReference type="GO" id="GO:0005886">
    <property type="term" value="C:plasma membrane"/>
    <property type="evidence" value="ECO:0007669"/>
    <property type="project" value="UniProtKB-SubCell"/>
</dbReference>
<evidence type="ECO:0000256" key="17">
    <source>
        <dbReference type="ARBA" id="ARBA00022777"/>
    </source>
</evidence>
<dbReference type="GO" id="GO:0009401">
    <property type="term" value="P:phosphoenolpyruvate-dependent sugar phosphotransferase system"/>
    <property type="evidence" value="ECO:0007669"/>
    <property type="project" value="UniProtKB-KW"/>
</dbReference>
<evidence type="ECO:0000259" key="27">
    <source>
        <dbReference type="PROSITE" id="PS51099"/>
    </source>
</evidence>
<comment type="catalytic activity">
    <reaction evidence="1">
        <text>D-mannitol(out) + N(pros)-phospho-L-histidyl-[protein] = D-mannitol 1-phosphate(in) + L-histidyl-[protein]</text>
        <dbReference type="Rhea" id="RHEA:33363"/>
        <dbReference type="Rhea" id="RHEA-COMP:9745"/>
        <dbReference type="Rhea" id="RHEA-COMP:9746"/>
        <dbReference type="ChEBI" id="CHEBI:16899"/>
        <dbReference type="ChEBI" id="CHEBI:29979"/>
        <dbReference type="ChEBI" id="CHEBI:61381"/>
        <dbReference type="ChEBI" id="CHEBI:64837"/>
        <dbReference type="EC" id="2.7.1.197"/>
    </reaction>
</comment>
<protein>
    <recommendedName>
        <fullName evidence="6">Mannitol-specific phosphotransferase enzyme IIA component</fullName>
        <ecNumber evidence="5">2.7.1.197</ecNumber>
    </recommendedName>
    <alternativeName>
        <fullName evidence="22">EIIA</fullName>
    </alternativeName>
    <alternativeName>
        <fullName evidence="24">EIICB-Mtl</fullName>
    </alternativeName>
    <alternativeName>
        <fullName evidence="21">EIICBA-Mtl</fullName>
    </alternativeName>
    <alternativeName>
        <fullName evidence="23">EIII</fullName>
    </alternativeName>
    <alternativeName>
        <fullName evidence="20">PTS system mannitol-specific EIIA component</fullName>
    </alternativeName>
    <alternativeName>
        <fullName evidence="8">PTS system mannitol-specific EIICB component</fullName>
    </alternativeName>
    <alternativeName>
        <fullName evidence="7">PTS system mannitol-specific EIICBA component</fullName>
    </alternativeName>
</protein>
<evidence type="ECO:0000256" key="22">
    <source>
        <dbReference type="ARBA" id="ARBA00030956"/>
    </source>
</evidence>
<evidence type="ECO:0000256" key="25">
    <source>
        <dbReference type="SAM" id="Phobius"/>
    </source>
</evidence>
<dbReference type="EMBL" id="CYZV01000032">
    <property type="protein sequence ID" value="CUO58519.1"/>
    <property type="molecule type" value="Genomic_DNA"/>
</dbReference>
<feature type="transmembrane region" description="Helical" evidence="25">
    <location>
        <begin position="160"/>
        <end position="178"/>
    </location>
</feature>
<proteinExistence type="predicted"/>
<evidence type="ECO:0000256" key="10">
    <source>
        <dbReference type="ARBA" id="ARBA00022475"/>
    </source>
</evidence>
<dbReference type="NCBIfam" id="NF011663">
    <property type="entry name" value="PRK15083.1"/>
    <property type="match status" value="1"/>
</dbReference>
<evidence type="ECO:0000256" key="1">
    <source>
        <dbReference type="ARBA" id="ARBA00001655"/>
    </source>
</evidence>
<feature type="transmembrane region" description="Helical" evidence="25">
    <location>
        <begin position="12"/>
        <end position="35"/>
    </location>
</feature>
<evidence type="ECO:0000256" key="2">
    <source>
        <dbReference type="ARBA" id="ARBA00002434"/>
    </source>
</evidence>
<dbReference type="RefSeq" id="WP_055277461.1">
    <property type="nucleotide sequence ID" value="NZ_CYZV01000032.1"/>
</dbReference>
<keyword evidence="12" id="KW-0597">Phosphoprotein</keyword>
<dbReference type="Pfam" id="PF02302">
    <property type="entry name" value="PTS_IIB"/>
    <property type="match status" value="1"/>
</dbReference>
<feature type="transmembrane region" description="Helical" evidence="25">
    <location>
        <begin position="308"/>
        <end position="331"/>
    </location>
</feature>
<reference evidence="29 30" key="1">
    <citation type="submission" date="2015-09" db="EMBL/GenBank/DDBJ databases">
        <authorList>
            <consortium name="Pathogen Informatics"/>
        </authorList>
    </citation>
    <scope>NUCLEOTIDE SEQUENCE [LARGE SCALE GENOMIC DNA]</scope>
    <source>
        <strain evidence="29 30">2789STDY5834855</strain>
    </source>
</reference>
<accession>A0A174GCC5</accession>
<feature type="domain" description="PTS EIIC type-2" evidence="28">
    <location>
        <begin position="9"/>
        <end position="340"/>
    </location>
</feature>
<dbReference type="NCBIfam" id="TIGR00851">
    <property type="entry name" value="mtlA"/>
    <property type="match status" value="1"/>
</dbReference>
<dbReference type="Pfam" id="PF02378">
    <property type="entry name" value="PTS_EIIC"/>
    <property type="match status" value="1"/>
</dbReference>
<evidence type="ECO:0000256" key="4">
    <source>
        <dbReference type="ARBA" id="ARBA00011738"/>
    </source>
</evidence>
<dbReference type="Gene3D" id="3.40.930.10">
    <property type="entry name" value="Mannitol-specific EII, Chain A"/>
    <property type="match status" value="1"/>
</dbReference>
<comment type="function">
    <text evidence="2">The phosphoenolpyruvate-dependent sugar phosphotransferase system (sugar PTS), a major carbohydrate active transport system, catalyzes the phosphorylation of incoming sugar substrates concomitantly with their translocation across the cell membrane. The enzyme II CmtAB PTS system is involved in D-mannitol transport.</text>
</comment>
<evidence type="ECO:0000256" key="9">
    <source>
        <dbReference type="ARBA" id="ARBA00022448"/>
    </source>
</evidence>
<dbReference type="EC" id="2.7.1.197" evidence="5"/>
<dbReference type="InterPro" id="IPR013011">
    <property type="entry name" value="PTS_EIIB_2"/>
</dbReference>
<dbReference type="InterPro" id="IPR050893">
    <property type="entry name" value="Sugar_PTS"/>
</dbReference>
<keyword evidence="11" id="KW-0997">Cell inner membrane</keyword>
<dbReference type="OrthoDB" id="9814222at2"/>
<evidence type="ECO:0000256" key="20">
    <source>
        <dbReference type="ARBA" id="ARBA00029908"/>
    </source>
</evidence>
<evidence type="ECO:0000256" key="19">
    <source>
        <dbReference type="ARBA" id="ARBA00023136"/>
    </source>
</evidence>
<keyword evidence="19 25" id="KW-0472">Membrane</keyword>
<dbReference type="InterPro" id="IPR036095">
    <property type="entry name" value="PTS_EIIB-like_sf"/>
</dbReference>
<dbReference type="InterPro" id="IPR002178">
    <property type="entry name" value="PTS_EIIA_type-2_dom"/>
</dbReference>
<evidence type="ECO:0000256" key="15">
    <source>
        <dbReference type="ARBA" id="ARBA00022683"/>
    </source>
</evidence>
<dbReference type="Proteomes" id="UP000095558">
    <property type="component" value="Unassembled WGS sequence"/>
</dbReference>
<sequence length="612" mass="64903">MIKEKVQKFGKFLSGMVMPNIGAFIAWGLITALFIETGWFPNEQLASLVDPMLKYLLPLLVGYTGGRVVGDVRGGVIGAIATAGVIVGADIPMFIGAMIMGPLAGYTIKKFDKAIEGKAPAGFEMLINNFSVGIIGLILAIVGFYAIGPVVVILTEGLKLGVEVIISKGLLPLVAIFIEPAKVLFLNNAINHGIIGPIGIEQTKELGQSIMYLLEANPGPGLGVLLAYCFYSKGGMKQSAPGAAIIHALGGIHEIYFPYVLMNPLLIIAPIVGSAAGILVFSIFNAGLVATPSPGSIFALMALAPKGGMIGILAGVAVSTAVSFVVAAPLVRKAAKKLSDNSDETVSENEEVVINKEVINKIVFACDAGMGSSAMGATKFRNRTKGFASNITVINSSVDTIPSDADIVVSHKKLEERARKNSPQADHVFIDNFLQDSKLDKLYSILENRADGNRELEEVAVAEVAASVQARETSILKSDNIILGLSSESKEDAIERAGKILVKEGYVKNNYIAAMQEREKIVSTYIGMGIAIPHGVGEAKKEVEKSGIVVLQYPDGVVFGDDLAYLVIGIAGVGDDHLEILSNIAISLEDETLVDKLKNTSDKFEILKTFNK</sequence>
<evidence type="ECO:0000256" key="18">
    <source>
        <dbReference type="ARBA" id="ARBA00022989"/>
    </source>
</evidence>
<dbReference type="SUPFAM" id="SSF55804">
    <property type="entry name" value="Phoshotransferase/anion transport protein"/>
    <property type="match status" value="1"/>
</dbReference>
<dbReference type="PROSITE" id="PS00372">
    <property type="entry name" value="PTS_EIIA_TYPE_2_HIS"/>
    <property type="match status" value="1"/>
</dbReference>
<keyword evidence="15" id="KW-0598">Phosphotransferase system</keyword>
<keyword evidence="10" id="KW-1003">Cell membrane</keyword>
<evidence type="ECO:0000313" key="29">
    <source>
        <dbReference type="EMBL" id="CUO58519.1"/>
    </source>
</evidence>
<dbReference type="InterPro" id="IPR003501">
    <property type="entry name" value="PTS_EIIB_2/3"/>
</dbReference>
<dbReference type="PANTHER" id="PTHR30181">
    <property type="entry name" value="MANNITOL PERMEASE IIC COMPONENT"/>
    <property type="match status" value="1"/>
</dbReference>
<keyword evidence="14" id="KW-0808">Transferase</keyword>
<evidence type="ECO:0000259" key="26">
    <source>
        <dbReference type="PROSITE" id="PS51094"/>
    </source>
</evidence>
<dbReference type="InterPro" id="IPR003352">
    <property type="entry name" value="PTS_EIIC"/>
</dbReference>
<evidence type="ECO:0000313" key="30">
    <source>
        <dbReference type="Proteomes" id="UP000095558"/>
    </source>
</evidence>
<feature type="transmembrane region" description="Helical" evidence="25">
    <location>
        <begin position="126"/>
        <end position="148"/>
    </location>
</feature>
<dbReference type="Gene3D" id="3.40.50.2300">
    <property type="match status" value="1"/>
</dbReference>
<evidence type="ECO:0000256" key="14">
    <source>
        <dbReference type="ARBA" id="ARBA00022679"/>
    </source>
</evidence>
<evidence type="ECO:0000256" key="12">
    <source>
        <dbReference type="ARBA" id="ARBA00022553"/>
    </source>
</evidence>
<feature type="domain" description="PTS EIIB type-2" evidence="27">
    <location>
        <begin position="360"/>
        <end position="454"/>
    </location>
</feature>
<evidence type="ECO:0000256" key="6">
    <source>
        <dbReference type="ARBA" id="ARBA00014783"/>
    </source>
</evidence>
<feature type="domain" description="PTS EIIA type-2" evidence="26">
    <location>
        <begin position="474"/>
        <end position="612"/>
    </location>
</feature>
<keyword evidence="9" id="KW-0813">Transport</keyword>
<keyword evidence="18 25" id="KW-1133">Transmembrane helix</keyword>
<dbReference type="GO" id="GO:0016301">
    <property type="term" value="F:kinase activity"/>
    <property type="evidence" value="ECO:0007669"/>
    <property type="project" value="UniProtKB-KW"/>
</dbReference>
<evidence type="ECO:0000256" key="23">
    <source>
        <dbReference type="ARBA" id="ARBA00030962"/>
    </source>
</evidence>
<comment type="subcellular location">
    <subcellularLocation>
        <location evidence="3">Cell inner membrane</location>
        <topology evidence="3">Multi-pass membrane protein</topology>
    </subcellularLocation>
</comment>
<feature type="transmembrane region" description="Helical" evidence="25">
    <location>
        <begin position="265"/>
        <end position="288"/>
    </location>
</feature>
<evidence type="ECO:0000256" key="8">
    <source>
        <dbReference type="ARBA" id="ARBA00021825"/>
    </source>
</evidence>
<evidence type="ECO:0000256" key="11">
    <source>
        <dbReference type="ARBA" id="ARBA00022519"/>
    </source>
</evidence>
<keyword evidence="17" id="KW-0418">Kinase</keyword>
<evidence type="ECO:0000259" key="28">
    <source>
        <dbReference type="PROSITE" id="PS51104"/>
    </source>
</evidence>
<organism evidence="29 30">
    <name type="scientific">Clostridium disporicum</name>
    <dbReference type="NCBI Taxonomy" id="84024"/>
    <lineage>
        <taxon>Bacteria</taxon>
        <taxon>Bacillati</taxon>
        <taxon>Bacillota</taxon>
        <taxon>Clostridia</taxon>
        <taxon>Eubacteriales</taxon>
        <taxon>Clostridiaceae</taxon>
        <taxon>Clostridium</taxon>
    </lineage>
</organism>
<feature type="transmembrane region" description="Helical" evidence="25">
    <location>
        <begin position="76"/>
        <end position="105"/>
    </location>
</feature>
<gene>
    <name evidence="29" type="primary">mtlA_1</name>
    <name evidence="29" type="ORF">ERS852470_02770</name>
</gene>
<evidence type="ECO:0000256" key="3">
    <source>
        <dbReference type="ARBA" id="ARBA00004429"/>
    </source>
</evidence>
<dbReference type="PROSITE" id="PS51099">
    <property type="entry name" value="PTS_EIIB_TYPE_2"/>
    <property type="match status" value="1"/>
</dbReference>
<dbReference type="PANTHER" id="PTHR30181:SF2">
    <property type="entry name" value="PTS SYSTEM MANNITOL-SPECIFIC EIICBA COMPONENT"/>
    <property type="match status" value="1"/>
</dbReference>
<evidence type="ECO:0000256" key="16">
    <source>
        <dbReference type="ARBA" id="ARBA00022692"/>
    </source>
</evidence>
<dbReference type="Pfam" id="PF00359">
    <property type="entry name" value="PTS_EIIA_2"/>
    <property type="match status" value="1"/>
</dbReference>
<dbReference type="SUPFAM" id="SSF52794">
    <property type="entry name" value="PTS system IIB component-like"/>
    <property type="match status" value="1"/>
</dbReference>
<evidence type="ECO:0000256" key="13">
    <source>
        <dbReference type="ARBA" id="ARBA00022597"/>
    </source>
</evidence>
<dbReference type="InterPro" id="IPR013014">
    <property type="entry name" value="PTS_EIIC_2"/>
</dbReference>
<evidence type="ECO:0000256" key="5">
    <source>
        <dbReference type="ARBA" id="ARBA00011909"/>
    </source>
</evidence>
<evidence type="ECO:0000256" key="7">
    <source>
        <dbReference type="ARBA" id="ARBA00015039"/>
    </source>
</evidence>
<keyword evidence="13" id="KW-0762">Sugar transport</keyword>
<keyword evidence="16 25" id="KW-0812">Transmembrane</keyword>
<dbReference type="AlphaFoldDB" id="A0A174GCC5"/>
<dbReference type="GO" id="GO:0090563">
    <property type="term" value="F:protein-phosphocysteine-sugar phosphotransferase activity"/>
    <property type="evidence" value="ECO:0007669"/>
    <property type="project" value="TreeGrafter"/>
</dbReference>
<dbReference type="CDD" id="cd05567">
    <property type="entry name" value="PTS_IIB_mannitol"/>
    <property type="match status" value="1"/>
</dbReference>
<dbReference type="InterPro" id="IPR029503">
    <property type="entry name" value="PTS_EIIB_mannitol"/>
</dbReference>
<evidence type="ECO:0000256" key="21">
    <source>
        <dbReference type="ARBA" id="ARBA00030684"/>
    </source>
</evidence>
<dbReference type="CDD" id="cd00211">
    <property type="entry name" value="PTS_IIA_fru"/>
    <property type="match status" value="1"/>
</dbReference>
<name>A0A174GCC5_9CLOT</name>
<dbReference type="InterPro" id="IPR016152">
    <property type="entry name" value="PTrfase/Anion_transptr"/>
</dbReference>
<dbReference type="GO" id="GO:0022872">
    <property type="term" value="F:protein-N(PI)-phosphohistidine-mannitol phosphotransferase system transmembrane transporter activity"/>
    <property type="evidence" value="ECO:0007669"/>
    <property type="project" value="InterPro"/>
</dbReference>
<dbReference type="PROSITE" id="PS51094">
    <property type="entry name" value="PTS_EIIA_TYPE_2"/>
    <property type="match status" value="1"/>
</dbReference>
<dbReference type="InterPro" id="IPR004718">
    <property type="entry name" value="PTS_IIC_mtl"/>
</dbReference>
<evidence type="ECO:0000256" key="24">
    <source>
        <dbReference type="ARBA" id="ARBA00033349"/>
    </source>
</evidence>
<comment type="subunit">
    <text evidence="4">Homodimer.</text>
</comment>